<keyword evidence="14" id="KW-1185">Reference proteome</keyword>
<feature type="signal peptide" evidence="11">
    <location>
        <begin position="1"/>
        <end position="19"/>
    </location>
</feature>
<dbReference type="Gene3D" id="1.10.268.20">
    <property type="match status" value="1"/>
</dbReference>
<feature type="chain" id="PRO_5044793516" description="Sarcalumenin" evidence="11">
    <location>
        <begin position="20"/>
        <end position="1026"/>
    </location>
</feature>
<evidence type="ECO:0000256" key="10">
    <source>
        <dbReference type="SAM" id="MobiDB-lite"/>
    </source>
</evidence>
<keyword evidence="5" id="KW-0342">GTP-binding</keyword>
<gene>
    <name evidence="13" type="ORF">ACEWY4_017996</name>
</gene>
<proteinExistence type="predicted"/>
<keyword evidence="6" id="KW-0472">Membrane</keyword>
<evidence type="ECO:0000259" key="12">
    <source>
        <dbReference type="PROSITE" id="PS51718"/>
    </source>
</evidence>
<reference evidence="13 14" key="1">
    <citation type="submission" date="2024-09" db="EMBL/GenBank/DDBJ databases">
        <title>A chromosome-level genome assembly of Gray's grenadier anchovy, Coilia grayii.</title>
        <authorList>
            <person name="Fu Z."/>
        </authorList>
    </citation>
    <scope>NUCLEOTIDE SEQUENCE [LARGE SCALE GENOMIC DNA]</scope>
    <source>
        <strain evidence="13">G4</strain>
        <tissue evidence="13">Muscle</tissue>
    </source>
</reference>
<evidence type="ECO:0000256" key="9">
    <source>
        <dbReference type="ARBA" id="ARBA00074933"/>
    </source>
</evidence>
<feature type="compositionally biased region" description="Acidic residues" evidence="10">
    <location>
        <begin position="218"/>
        <end position="355"/>
    </location>
</feature>
<dbReference type="SUPFAM" id="SSF52540">
    <property type="entry name" value="P-loop containing nucleoside triphosphate hydrolases"/>
    <property type="match status" value="1"/>
</dbReference>
<dbReference type="AlphaFoldDB" id="A0ABD1JIR0"/>
<accession>A0ABD1JIR0</accession>
<keyword evidence="2 11" id="KW-0732">Signal</keyword>
<dbReference type="InterPro" id="IPR027417">
    <property type="entry name" value="P-loop_NTPase"/>
</dbReference>
<comment type="subcellular location">
    <subcellularLocation>
        <location evidence="1">Sarcoplasmic reticulum lumen</location>
    </subcellularLocation>
    <subcellularLocation>
        <location evidence="8">Sarcoplasmic reticulum membrane</location>
        <topology evidence="8">Peripheral membrane protein</topology>
    </subcellularLocation>
</comment>
<keyword evidence="7" id="KW-0325">Glycoprotein</keyword>
<dbReference type="Proteomes" id="UP001591681">
    <property type="component" value="Unassembled WGS sequence"/>
</dbReference>
<dbReference type="CDD" id="cd09913">
    <property type="entry name" value="EHD"/>
    <property type="match status" value="1"/>
</dbReference>
<evidence type="ECO:0000256" key="1">
    <source>
        <dbReference type="ARBA" id="ARBA00004564"/>
    </source>
</evidence>
<evidence type="ECO:0000256" key="7">
    <source>
        <dbReference type="ARBA" id="ARBA00023180"/>
    </source>
</evidence>
<dbReference type="EMBL" id="JBHFQA010000015">
    <property type="protein sequence ID" value="KAL2086937.1"/>
    <property type="molecule type" value="Genomic_DNA"/>
</dbReference>
<sequence>MKALLSACYLLCLLAWATADAVPEVASPVGSEDEALVQLKLQPEGDLYPCGCDPTEEGVSPSTSNDTPAPERVCQPCNTGPNLASVPVEQEEVEEGEEEEEEANSAEEAAVPEQDVSEEEDEEESSQEEAVEEETEEEEDGEATSEEDEVAEAEPVEEEEENGEVEELVEESEETAEEQEEEEDGAEVEEPAEEEEELAYMEDPVEQVEEQHESAEAASEEAVEESEEPDEEPVDEEEEEQAEEETAPTVEEPEVPEEAEEEHAAEAEEAEESLPEPEEVVLEQATEVENEAETLEPEVEAVAEEIEPETENEEPDLTTEEVEPETEEIVEETVPEPEPVVDDVESVLEETEETEPIAQEAEPFLEEPELEAEEVEPEVFTDEVATEADTVVEELEPEPAAEEAEPEPEPVIEEPEPEPVAEEPEEPEPAVEEPEEPAVDEPEVEEPAVEEPEVAAEEIANDLEPTPEEAAPEPAEEEVVEEEVTVEEAVVEEVVEEVIEEAVVEEEVVEEVAAEETVVEEVVEAEAVVEESAPVEEPPAPPVEVKTKEKPAKGKAKAKSAPPPVPRDRSHIDDTLRLSSKPSEEYTATLKKLQSIYHSAIKPMEQVYKYSELRQHEVSDAEIAAKPLMLFLGPWSVGKSSMINYLLGLEDTSQELYTGAEPTTSEYTVVMHGDKLRTVEGIVMAADSSRSFTPLEKFGQGFLEKLVGIEMPHKLLERVTFVDTPGVIENRKQQERGYPYNDVCQWFIDRADLIFLVFDPTKLDVGLELEMLFRQMKGRESQIRLILNKADSLSTQDLMRVYGALFWSMAPLINVTEPPRVYVSSFWGQDYAVETSHDLFRREEVSLMEDLNQVIENQLENKIAFIRQHAIRVRVHALLVDRYLKAYYDKLGWFSDPHEVFADIVGDPDRYYIFKAVLAKANVSKFDLPDPELYRDFFGVNPPGGFKQLEQHCSWMGGCLLEKIEAAITDELPALLSALTEKREAGQGAGAQGAAAPPSTARGGATQDSCSGPDCTEKPKNRWRRH</sequence>
<feature type="compositionally biased region" description="Acidic residues" evidence="10">
    <location>
        <begin position="363"/>
        <end position="486"/>
    </location>
</feature>
<dbReference type="PROSITE" id="PS51718">
    <property type="entry name" value="G_DYNAMIN_2"/>
    <property type="match status" value="1"/>
</dbReference>
<organism evidence="13 14">
    <name type="scientific">Coilia grayii</name>
    <name type="common">Gray's grenadier anchovy</name>
    <dbReference type="NCBI Taxonomy" id="363190"/>
    <lineage>
        <taxon>Eukaryota</taxon>
        <taxon>Metazoa</taxon>
        <taxon>Chordata</taxon>
        <taxon>Craniata</taxon>
        <taxon>Vertebrata</taxon>
        <taxon>Euteleostomi</taxon>
        <taxon>Actinopterygii</taxon>
        <taxon>Neopterygii</taxon>
        <taxon>Teleostei</taxon>
        <taxon>Clupei</taxon>
        <taxon>Clupeiformes</taxon>
        <taxon>Clupeoidei</taxon>
        <taxon>Engraulidae</taxon>
        <taxon>Coilinae</taxon>
        <taxon>Coilia</taxon>
    </lineage>
</organism>
<dbReference type="FunFam" id="3.40.50.300:FF:000635">
    <property type="entry name" value="Sarcalumenin, putative"/>
    <property type="match status" value="1"/>
</dbReference>
<dbReference type="InterPro" id="IPR031692">
    <property type="entry name" value="EHD_N"/>
</dbReference>
<dbReference type="GO" id="GO:0033017">
    <property type="term" value="C:sarcoplasmic reticulum membrane"/>
    <property type="evidence" value="ECO:0007669"/>
    <property type="project" value="UniProtKB-SubCell"/>
</dbReference>
<evidence type="ECO:0000256" key="6">
    <source>
        <dbReference type="ARBA" id="ARBA00023136"/>
    </source>
</evidence>
<keyword evidence="4" id="KW-0703">Sarcoplasmic reticulum</keyword>
<feature type="compositionally biased region" description="Acidic residues" evidence="10">
    <location>
        <begin position="89"/>
        <end position="105"/>
    </location>
</feature>
<evidence type="ECO:0000256" key="5">
    <source>
        <dbReference type="ARBA" id="ARBA00023134"/>
    </source>
</evidence>
<name>A0ABD1JIR0_9TELE</name>
<keyword evidence="3" id="KW-0547">Nucleotide-binding</keyword>
<dbReference type="Pfam" id="PF16880">
    <property type="entry name" value="EHD_N"/>
    <property type="match status" value="1"/>
</dbReference>
<evidence type="ECO:0000256" key="3">
    <source>
        <dbReference type="ARBA" id="ARBA00022741"/>
    </source>
</evidence>
<feature type="domain" description="Dynamin-type G" evidence="12">
    <location>
        <begin position="623"/>
        <end position="864"/>
    </location>
</feature>
<feature type="region of interest" description="Disordered" evidence="10">
    <location>
        <begin position="529"/>
        <end position="580"/>
    </location>
</feature>
<evidence type="ECO:0000256" key="8">
    <source>
        <dbReference type="ARBA" id="ARBA00060448"/>
    </source>
</evidence>
<evidence type="ECO:0000256" key="2">
    <source>
        <dbReference type="ARBA" id="ARBA00022729"/>
    </source>
</evidence>
<feature type="region of interest" description="Disordered" evidence="10">
    <location>
        <begin position="986"/>
        <end position="1026"/>
    </location>
</feature>
<dbReference type="InterPro" id="IPR045063">
    <property type="entry name" value="Dynamin_N"/>
</dbReference>
<dbReference type="PANTHER" id="PTHR43681">
    <property type="entry name" value="TRANSMEMBRANE GTPASE FZO"/>
    <property type="match status" value="1"/>
</dbReference>
<evidence type="ECO:0000313" key="14">
    <source>
        <dbReference type="Proteomes" id="UP001591681"/>
    </source>
</evidence>
<dbReference type="GO" id="GO:0033018">
    <property type="term" value="C:sarcoplasmic reticulum lumen"/>
    <property type="evidence" value="ECO:0007669"/>
    <property type="project" value="UniProtKB-SubCell"/>
</dbReference>
<evidence type="ECO:0000313" key="13">
    <source>
        <dbReference type="EMBL" id="KAL2086937.1"/>
    </source>
</evidence>
<dbReference type="Gene3D" id="3.40.50.300">
    <property type="entry name" value="P-loop containing nucleotide triphosphate hydrolases"/>
    <property type="match status" value="1"/>
</dbReference>
<comment type="caution">
    <text evidence="13">The sequence shown here is derived from an EMBL/GenBank/DDBJ whole genome shotgun (WGS) entry which is preliminary data.</text>
</comment>
<feature type="region of interest" description="Disordered" evidence="10">
    <location>
        <begin position="50"/>
        <end position="486"/>
    </location>
</feature>
<feature type="compositionally biased region" description="Basic and acidic residues" evidence="10">
    <location>
        <begin position="566"/>
        <end position="576"/>
    </location>
</feature>
<dbReference type="InterPro" id="IPR051943">
    <property type="entry name" value="TRAFAC_Dynamin-like_GTPase"/>
</dbReference>
<dbReference type="PANTHER" id="PTHR43681:SF1">
    <property type="entry name" value="SARCALUMENIN"/>
    <property type="match status" value="1"/>
</dbReference>
<evidence type="ECO:0000256" key="4">
    <source>
        <dbReference type="ARBA" id="ARBA00022951"/>
    </source>
</evidence>
<protein>
    <recommendedName>
        <fullName evidence="9">Sarcalumenin</fullName>
    </recommendedName>
</protein>
<dbReference type="Pfam" id="PF00350">
    <property type="entry name" value="Dynamin_N"/>
    <property type="match status" value="1"/>
</dbReference>
<evidence type="ECO:0000256" key="11">
    <source>
        <dbReference type="SAM" id="SignalP"/>
    </source>
</evidence>
<feature type="compositionally biased region" description="Acidic residues" evidence="10">
    <location>
        <begin position="115"/>
        <end position="208"/>
    </location>
</feature>
<dbReference type="InterPro" id="IPR030381">
    <property type="entry name" value="G_DYNAMIN_dom"/>
</dbReference>